<protein>
    <recommendedName>
        <fullName evidence="1">FAD dependent oxidoreductase domain-containing protein</fullName>
    </recommendedName>
</protein>
<evidence type="ECO:0000313" key="2">
    <source>
        <dbReference type="EMBL" id="CAD9346717.1"/>
    </source>
</evidence>
<dbReference type="Gene3D" id="3.30.9.10">
    <property type="entry name" value="D-Amino Acid Oxidase, subunit A, domain 2"/>
    <property type="match status" value="1"/>
</dbReference>
<reference evidence="2" key="1">
    <citation type="submission" date="2021-01" db="EMBL/GenBank/DDBJ databases">
        <authorList>
            <person name="Corre E."/>
            <person name="Pelletier E."/>
            <person name="Niang G."/>
            <person name="Scheremetjew M."/>
            <person name="Finn R."/>
            <person name="Kale V."/>
            <person name="Holt S."/>
            <person name="Cochrane G."/>
            <person name="Meng A."/>
            <person name="Brown T."/>
            <person name="Cohen L."/>
        </authorList>
    </citation>
    <scope>NUCLEOTIDE SEQUENCE</scope>
    <source>
        <strain evidence="2">Pop2</strain>
    </source>
</reference>
<dbReference type="Gene3D" id="3.50.50.60">
    <property type="entry name" value="FAD/NAD(P)-binding domain"/>
    <property type="match status" value="1"/>
</dbReference>
<sequence length="565" mass="63878">MSRRIVRSDYATWRQSLLSCNTTKKSRNEQKRECFHAAGVISSYRQQRRRQQQQRYYTLLPMSLQRHCAFIHSFHSLPKKSMNKQIFSRQSFSSFSSQEETKMTSNNDKKKRNVAIVGGGLAGLSVAYQLLEKANDAEADDESEKEIICITILDKTHVGMGGASSVAGGLLHPFSPRGKLVHLGLEGLQSTLHLLSIASSYESTCILKPSLYRLALTDNHVSQLQQTAELYPEHCTWLGKETLTRKCCPFVEEEGEEKIKWKGGLELTSGKVIHVPTYLKGLWKACLDLSSPLSTKKNDIIDTETTARWIVMENKEKEKEWMDKLQEFDTVILAAGAGLWMSSLEKEHKDQVRGMLANIGESEMQSNKNVITGKWPIQLVRGQSVELSLSTQQRGEYNSEALLCGKYTSPLPSSQRRKEDCQNDNFVLVGATHEYDVSKALSKEEVINDLRSRSYDVAPWIWDEGTVHNITEGWRVQSNRGLFGRVPIVGRLPSTSSLGQESEERNGTMLNHKDAWIFTGLSSRGLIHHGVYGGILADAILNRCEENMVSEYDGIQWWRKALEKE</sequence>
<gene>
    <name evidence="2" type="ORF">DBRI1063_LOCUS19515</name>
</gene>
<dbReference type="SUPFAM" id="SSF51905">
    <property type="entry name" value="FAD/NAD(P)-binding domain"/>
    <property type="match status" value="1"/>
</dbReference>
<dbReference type="Pfam" id="PF01266">
    <property type="entry name" value="DAO"/>
    <property type="match status" value="1"/>
</dbReference>
<dbReference type="InterPro" id="IPR006076">
    <property type="entry name" value="FAD-dep_OxRdtase"/>
</dbReference>
<dbReference type="AlphaFoldDB" id="A0A6U3TFK4"/>
<dbReference type="PANTHER" id="PTHR13847">
    <property type="entry name" value="SARCOSINE DEHYDROGENASE-RELATED"/>
    <property type="match status" value="1"/>
</dbReference>
<dbReference type="EMBL" id="HBGN01030289">
    <property type="protein sequence ID" value="CAD9346717.1"/>
    <property type="molecule type" value="Transcribed_RNA"/>
</dbReference>
<accession>A0A6U3TFK4</accession>
<organism evidence="2">
    <name type="scientific">Ditylum brightwellii</name>
    <dbReference type="NCBI Taxonomy" id="49249"/>
    <lineage>
        <taxon>Eukaryota</taxon>
        <taxon>Sar</taxon>
        <taxon>Stramenopiles</taxon>
        <taxon>Ochrophyta</taxon>
        <taxon>Bacillariophyta</taxon>
        <taxon>Mediophyceae</taxon>
        <taxon>Lithodesmiophycidae</taxon>
        <taxon>Lithodesmiales</taxon>
        <taxon>Lithodesmiaceae</taxon>
        <taxon>Ditylum</taxon>
    </lineage>
</organism>
<dbReference type="PANTHER" id="PTHR13847:SF261">
    <property type="entry name" value="FAD-DEPENDENT OXIDOREDUCTASE FAMILY PROTEIN"/>
    <property type="match status" value="1"/>
</dbReference>
<proteinExistence type="predicted"/>
<dbReference type="InterPro" id="IPR036188">
    <property type="entry name" value="FAD/NAD-bd_sf"/>
</dbReference>
<feature type="domain" description="FAD dependent oxidoreductase" evidence="1">
    <location>
        <begin position="114"/>
        <end position="538"/>
    </location>
</feature>
<dbReference type="GO" id="GO:0005737">
    <property type="term" value="C:cytoplasm"/>
    <property type="evidence" value="ECO:0007669"/>
    <property type="project" value="TreeGrafter"/>
</dbReference>
<evidence type="ECO:0000259" key="1">
    <source>
        <dbReference type="Pfam" id="PF01266"/>
    </source>
</evidence>
<name>A0A6U3TFK4_9STRA</name>